<feature type="transmembrane region" description="Helical" evidence="2">
    <location>
        <begin position="76"/>
        <end position="94"/>
    </location>
</feature>
<keyword evidence="4" id="KW-1185">Reference proteome</keyword>
<accession>A0ABN3HR52</accession>
<sequence length="129" mass="13248">MSTSGTERGPGERSPGGSRGYPARSAALAAAVLATMWWGFAGLATENFGSDCLFHFGETGPRAEHCHRVNDRAEAWLPRLVLAAWFGAAVSLAMPRALSAVRYAAAGAAVVSLVVAVLLGGHALAVSSP</sequence>
<dbReference type="RefSeq" id="WP_344629173.1">
    <property type="nucleotide sequence ID" value="NZ_BAAATJ010000002.1"/>
</dbReference>
<dbReference type="Proteomes" id="UP001500058">
    <property type="component" value="Unassembled WGS sequence"/>
</dbReference>
<organism evidence="3 4">
    <name type="scientific">Streptomyces glaucosporus</name>
    <dbReference type="NCBI Taxonomy" id="284044"/>
    <lineage>
        <taxon>Bacteria</taxon>
        <taxon>Bacillati</taxon>
        <taxon>Actinomycetota</taxon>
        <taxon>Actinomycetes</taxon>
        <taxon>Kitasatosporales</taxon>
        <taxon>Streptomycetaceae</taxon>
        <taxon>Streptomyces</taxon>
    </lineage>
</organism>
<keyword evidence="2" id="KW-0812">Transmembrane</keyword>
<feature type="transmembrane region" description="Helical" evidence="2">
    <location>
        <begin position="101"/>
        <end position="125"/>
    </location>
</feature>
<evidence type="ECO:0000256" key="1">
    <source>
        <dbReference type="SAM" id="MobiDB-lite"/>
    </source>
</evidence>
<name>A0ABN3HR52_9ACTN</name>
<keyword evidence="2" id="KW-0472">Membrane</keyword>
<feature type="transmembrane region" description="Helical" evidence="2">
    <location>
        <begin position="21"/>
        <end position="40"/>
    </location>
</feature>
<gene>
    <name evidence="3" type="ORF">GCM10010420_05440</name>
</gene>
<feature type="region of interest" description="Disordered" evidence="1">
    <location>
        <begin position="1"/>
        <end position="21"/>
    </location>
</feature>
<keyword evidence="2" id="KW-1133">Transmembrane helix</keyword>
<reference evidence="3 4" key="1">
    <citation type="journal article" date="2019" name="Int. J. Syst. Evol. Microbiol.">
        <title>The Global Catalogue of Microorganisms (GCM) 10K type strain sequencing project: providing services to taxonomists for standard genome sequencing and annotation.</title>
        <authorList>
            <consortium name="The Broad Institute Genomics Platform"/>
            <consortium name="The Broad Institute Genome Sequencing Center for Infectious Disease"/>
            <person name="Wu L."/>
            <person name="Ma J."/>
        </authorList>
    </citation>
    <scope>NUCLEOTIDE SEQUENCE [LARGE SCALE GENOMIC DNA]</scope>
    <source>
        <strain evidence="3 4">JCM 6921</strain>
    </source>
</reference>
<evidence type="ECO:0008006" key="5">
    <source>
        <dbReference type="Google" id="ProtNLM"/>
    </source>
</evidence>
<dbReference type="EMBL" id="BAAATJ010000002">
    <property type="protein sequence ID" value="GAA2385769.1"/>
    <property type="molecule type" value="Genomic_DNA"/>
</dbReference>
<comment type="caution">
    <text evidence="3">The sequence shown here is derived from an EMBL/GenBank/DDBJ whole genome shotgun (WGS) entry which is preliminary data.</text>
</comment>
<proteinExistence type="predicted"/>
<evidence type="ECO:0000313" key="3">
    <source>
        <dbReference type="EMBL" id="GAA2385769.1"/>
    </source>
</evidence>
<evidence type="ECO:0000313" key="4">
    <source>
        <dbReference type="Proteomes" id="UP001500058"/>
    </source>
</evidence>
<evidence type="ECO:0000256" key="2">
    <source>
        <dbReference type="SAM" id="Phobius"/>
    </source>
</evidence>
<protein>
    <recommendedName>
        <fullName evidence="5">Integral membrane protein</fullName>
    </recommendedName>
</protein>